<dbReference type="SUPFAM" id="SSF53597">
    <property type="entry name" value="Dihydrofolate reductase-like"/>
    <property type="match status" value="1"/>
</dbReference>
<dbReference type="InterPro" id="IPR050765">
    <property type="entry name" value="Riboflavin_Biosynth_HTPR"/>
</dbReference>
<dbReference type="AlphaFoldDB" id="A0A1I0L8Q2"/>
<evidence type="ECO:0000259" key="1">
    <source>
        <dbReference type="Pfam" id="PF01872"/>
    </source>
</evidence>
<name>A0A1I0L8Q2_9ACTN</name>
<evidence type="ECO:0000313" key="3">
    <source>
        <dbReference type="Proteomes" id="UP000199361"/>
    </source>
</evidence>
<dbReference type="Proteomes" id="UP000199361">
    <property type="component" value="Unassembled WGS sequence"/>
</dbReference>
<dbReference type="PANTHER" id="PTHR38011">
    <property type="entry name" value="DIHYDROFOLATE REDUCTASE FAMILY PROTEIN (AFU_ORTHOLOGUE AFUA_8G06820)"/>
    <property type="match status" value="1"/>
</dbReference>
<dbReference type="RefSeq" id="WP_091089373.1">
    <property type="nucleotide sequence ID" value="NZ_FOHX01000013.1"/>
</dbReference>
<dbReference type="GO" id="GO:0009231">
    <property type="term" value="P:riboflavin biosynthetic process"/>
    <property type="evidence" value="ECO:0007669"/>
    <property type="project" value="InterPro"/>
</dbReference>
<dbReference type="GO" id="GO:0008703">
    <property type="term" value="F:5-amino-6-(5-phosphoribosylamino)uracil reductase activity"/>
    <property type="evidence" value="ECO:0007669"/>
    <property type="project" value="InterPro"/>
</dbReference>
<protein>
    <submittedName>
        <fullName evidence="2">Dihydrofolate reductase</fullName>
    </submittedName>
</protein>
<dbReference type="InterPro" id="IPR002734">
    <property type="entry name" value="RibDG_C"/>
</dbReference>
<dbReference type="Pfam" id="PF01872">
    <property type="entry name" value="RibD_C"/>
    <property type="match status" value="1"/>
</dbReference>
<proteinExistence type="predicted"/>
<sequence length="184" mass="20993">MGKVIYWMNTSIDGYIEDRDGGMDFMEPAEDFKEAANDHLRRTAAFLFGRRLYEAMEKPWTQDLGKEGAPAVEREFARLYKETPRYVISDTLQTVPEGVTLVRREDAASVVTRLKQESDGTFQLGGPELAVSLLDLIDEFWVYAFPVLVGGGKPYLPVREALRLRLVEHHCLASGITFRRYVRT</sequence>
<keyword evidence="3" id="KW-1185">Reference proteome</keyword>
<evidence type="ECO:0000313" key="2">
    <source>
        <dbReference type="EMBL" id="SEU36257.1"/>
    </source>
</evidence>
<dbReference type="OrthoDB" id="7949219at2"/>
<accession>A0A1I0L8Q2</accession>
<organism evidence="2 3">
    <name type="scientific">Nonomuraea wenchangensis</name>
    <dbReference type="NCBI Taxonomy" id="568860"/>
    <lineage>
        <taxon>Bacteria</taxon>
        <taxon>Bacillati</taxon>
        <taxon>Actinomycetota</taxon>
        <taxon>Actinomycetes</taxon>
        <taxon>Streptosporangiales</taxon>
        <taxon>Streptosporangiaceae</taxon>
        <taxon>Nonomuraea</taxon>
    </lineage>
</organism>
<dbReference type="InterPro" id="IPR024072">
    <property type="entry name" value="DHFR-like_dom_sf"/>
</dbReference>
<reference evidence="2 3" key="1">
    <citation type="submission" date="2016-10" db="EMBL/GenBank/DDBJ databases">
        <authorList>
            <person name="de Groot N.N."/>
        </authorList>
    </citation>
    <scope>NUCLEOTIDE SEQUENCE [LARGE SCALE GENOMIC DNA]</scope>
    <source>
        <strain evidence="2 3">CGMCC 4.5598</strain>
    </source>
</reference>
<dbReference type="PANTHER" id="PTHR38011:SF11">
    <property type="entry name" value="2,5-DIAMINO-6-RIBOSYLAMINO-4(3H)-PYRIMIDINONE 5'-PHOSPHATE REDUCTASE"/>
    <property type="match status" value="1"/>
</dbReference>
<dbReference type="STRING" id="568860.SAMN05421811_113169"/>
<dbReference type="EMBL" id="FOHX01000013">
    <property type="protein sequence ID" value="SEU36257.1"/>
    <property type="molecule type" value="Genomic_DNA"/>
</dbReference>
<dbReference type="Gene3D" id="3.40.430.10">
    <property type="entry name" value="Dihydrofolate Reductase, subunit A"/>
    <property type="match status" value="1"/>
</dbReference>
<feature type="domain" description="Bacterial bifunctional deaminase-reductase C-terminal" evidence="1">
    <location>
        <begin position="3"/>
        <end position="177"/>
    </location>
</feature>
<gene>
    <name evidence="2" type="ORF">SAMN05421811_113169</name>
</gene>